<reference evidence="2" key="1">
    <citation type="submission" date="2020-11" db="EMBL/GenBank/DDBJ databases">
        <authorList>
            <person name="Tran Van P."/>
        </authorList>
    </citation>
    <scope>NUCLEOTIDE SEQUENCE</scope>
</reference>
<dbReference type="EMBL" id="CAJPIZ010018583">
    <property type="protein sequence ID" value="CAG2116593.1"/>
    <property type="molecule type" value="Genomic_DNA"/>
</dbReference>
<name>A0A7R9L941_9ACAR</name>
<feature type="transmembrane region" description="Helical" evidence="1">
    <location>
        <begin position="33"/>
        <end position="52"/>
    </location>
</feature>
<protein>
    <submittedName>
        <fullName evidence="2">Uncharacterized protein</fullName>
    </submittedName>
</protein>
<evidence type="ECO:0000313" key="2">
    <source>
        <dbReference type="EMBL" id="CAD7636250.1"/>
    </source>
</evidence>
<evidence type="ECO:0000256" key="1">
    <source>
        <dbReference type="SAM" id="Phobius"/>
    </source>
</evidence>
<evidence type="ECO:0000313" key="3">
    <source>
        <dbReference type="Proteomes" id="UP000759131"/>
    </source>
</evidence>
<proteinExistence type="predicted"/>
<gene>
    <name evidence="2" type="ORF">OSB1V03_LOCUS16552</name>
</gene>
<keyword evidence="1" id="KW-0812">Transmembrane</keyword>
<accession>A0A7R9L941</accession>
<keyword evidence="1" id="KW-0472">Membrane</keyword>
<organism evidence="2">
    <name type="scientific">Medioppia subpectinata</name>
    <dbReference type="NCBI Taxonomy" id="1979941"/>
    <lineage>
        <taxon>Eukaryota</taxon>
        <taxon>Metazoa</taxon>
        <taxon>Ecdysozoa</taxon>
        <taxon>Arthropoda</taxon>
        <taxon>Chelicerata</taxon>
        <taxon>Arachnida</taxon>
        <taxon>Acari</taxon>
        <taxon>Acariformes</taxon>
        <taxon>Sarcoptiformes</taxon>
        <taxon>Oribatida</taxon>
        <taxon>Brachypylina</taxon>
        <taxon>Oppioidea</taxon>
        <taxon>Oppiidae</taxon>
        <taxon>Medioppia</taxon>
    </lineage>
</organism>
<sequence length="72" mass="8031">KFNEYFTSKILVNHQLLSADTIAIELKKSAESMVFGLLNFFAYGAGTAFLFLEWKSERSPNTVTPTPANGRT</sequence>
<keyword evidence="1" id="KW-1133">Transmembrane helix</keyword>
<feature type="non-terminal residue" evidence="2">
    <location>
        <position position="72"/>
    </location>
</feature>
<dbReference type="AlphaFoldDB" id="A0A7R9L941"/>
<dbReference type="Proteomes" id="UP000759131">
    <property type="component" value="Unassembled WGS sequence"/>
</dbReference>
<dbReference type="EMBL" id="OC873158">
    <property type="protein sequence ID" value="CAD7636250.1"/>
    <property type="molecule type" value="Genomic_DNA"/>
</dbReference>
<keyword evidence="3" id="KW-1185">Reference proteome</keyword>
<dbReference type="OrthoDB" id="6258237at2759"/>